<dbReference type="PROSITE" id="PS50850">
    <property type="entry name" value="MFS"/>
    <property type="match status" value="1"/>
</dbReference>
<dbReference type="Proteomes" id="UP000006352">
    <property type="component" value="Unassembled WGS sequence"/>
</dbReference>
<evidence type="ECO:0000256" key="5">
    <source>
        <dbReference type="SAM" id="Phobius"/>
    </source>
</evidence>
<dbReference type="InParanoid" id="J4H3C9"/>
<sequence length="623" mass="67438">MAAILIYKYFFKKDKDAVAPTGSTPSTSDNQAQTSNRRWMILLSISLLIPVLFETLDYTVVATAQTHIASSFNQLNLQSWIGTAYLLTSTVFLPLFASVADIWGRHSALQLSLFFFMIGSAISTGSNNMVTMLVGRGVAGVGAAGLQAVVRIIMADSRSLDANNWQQSMLFLLFAIGYCIGPFIGGELLTISYRWIFAINLPACVVGMVFAFFILRRRAKGPQRRSGLPASMDETFVQQLLRVDWIGAFLFMAGGILIMLALNWGSTYGWDSARVVVCFVIGGLIYVAFVLVEWFLERRAMSAASSQTTTLLPEPMLPLVVFRSLDICLIQASTFVSGMVMIVIFYFVATFMTIVAGRSASSAGSQLVYFAPGMGAGSITQIYWIKRFRQPKAPIVLGGVVMTVALGLLSMALEQNKEGLVDGFMAMTGVGVGLSIGALAVHARFSQPADKVAIVSALSLFFRALGGTIGLAQCGAVLNAKVKLYLEDLITSGTISGAAAGQLSQASASLSSIQSINALPSELQSYVKDAFRDGTRWAFISLVPWAALAAIGTLFLSKIRDTDREPEVQEEIYMEVKQDSAETRVLHSQRAFVLGNPAEEEVTGRGGLMLEESGWEYRPPVPT</sequence>
<dbReference type="HOGENOM" id="CLU_000960_26_0_1"/>
<feature type="transmembrane region" description="Helical" evidence="5">
    <location>
        <begin position="394"/>
        <end position="413"/>
    </location>
</feature>
<protein>
    <recommendedName>
        <fullName evidence="6">Major facilitator superfamily (MFS) profile domain-containing protein</fullName>
    </recommendedName>
</protein>
<dbReference type="RefSeq" id="XP_012182337.1">
    <property type="nucleotide sequence ID" value="XM_012326947.1"/>
</dbReference>
<evidence type="ECO:0000313" key="7">
    <source>
        <dbReference type="EMBL" id="CCM03054.1"/>
    </source>
</evidence>
<dbReference type="GeneID" id="24097965"/>
<feature type="transmembrane region" description="Helical" evidence="5">
    <location>
        <begin position="272"/>
        <end position="296"/>
    </location>
</feature>
<feature type="transmembrane region" description="Helical" evidence="5">
    <location>
        <begin position="419"/>
        <end position="441"/>
    </location>
</feature>
<feature type="transmembrane region" description="Helical" evidence="5">
    <location>
        <begin position="130"/>
        <end position="150"/>
    </location>
</feature>
<dbReference type="Pfam" id="PF07690">
    <property type="entry name" value="MFS_1"/>
    <property type="match status" value="1"/>
</dbReference>
<evidence type="ECO:0000256" key="2">
    <source>
        <dbReference type="ARBA" id="ARBA00022692"/>
    </source>
</evidence>
<dbReference type="GO" id="GO:0005886">
    <property type="term" value="C:plasma membrane"/>
    <property type="evidence" value="ECO:0007669"/>
    <property type="project" value="TreeGrafter"/>
</dbReference>
<proteinExistence type="predicted"/>
<dbReference type="STRING" id="599839.J4H3C9"/>
<keyword evidence="2 5" id="KW-0812">Transmembrane</keyword>
<feature type="transmembrane region" description="Helical" evidence="5">
    <location>
        <begin position="453"/>
        <end position="478"/>
    </location>
</feature>
<feature type="transmembrane region" description="Helical" evidence="5">
    <location>
        <begin position="80"/>
        <end position="100"/>
    </location>
</feature>
<evidence type="ECO:0000256" key="1">
    <source>
        <dbReference type="ARBA" id="ARBA00004141"/>
    </source>
</evidence>
<name>J4H3C9_9APHY</name>
<dbReference type="AlphaFoldDB" id="J4H3C9"/>
<dbReference type="EMBL" id="HE797099">
    <property type="protein sequence ID" value="CCM03054.1"/>
    <property type="molecule type" value="Genomic_DNA"/>
</dbReference>
<dbReference type="InterPro" id="IPR011701">
    <property type="entry name" value="MFS"/>
</dbReference>
<feature type="transmembrane region" description="Helical" evidence="5">
    <location>
        <begin position="107"/>
        <end position="124"/>
    </location>
</feature>
<comment type="subcellular location">
    <subcellularLocation>
        <location evidence="1">Membrane</location>
        <topology evidence="1">Multi-pass membrane protein</topology>
    </subcellularLocation>
</comment>
<reference evidence="7 8" key="1">
    <citation type="journal article" date="2012" name="Appl. Environ. Microbiol.">
        <title>Short-read sequencing for genomic analysis of the brown rot fungus Fibroporia radiculosa.</title>
        <authorList>
            <person name="Tang J.D."/>
            <person name="Perkins A.D."/>
            <person name="Sonstegard T.S."/>
            <person name="Schroeder S.G."/>
            <person name="Burgess S.C."/>
            <person name="Diehl S.V."/>
        </authorList>
    </citation>
    <scope>NUCLEOTIDE SEQUENCE [LARGE SCALE GENOMIC DNA]</scope>
    <source>
        <strain evidence="7 8">TFFH 294</strain>
    </source>
</reference>
<dbReference type="GO" id="GO:0022857">
    <property type="term" value="F:transmembrane transporter activity"/>
    <property type="evidence" value="ECO:0007669"/>
    <property type="project" value="InterPro"/>
</dbReference>
<feature type="transmembrane region" description="Helical" evidence="5">
    <location>
        <begin position="367"/>
        <end position="385"/>
    </location>
</feature>
<dbReference type="InterPro" id="IPR036259">
    <property type="entry name" value="MFS_trans_sf"/>
</dbReference>
<feature type="transmembrane region" description="Helical" evidence="5">
    <location>
        <begin position="170"/>
        <end position="189"/>
    </location>
</feature>
<keyword evidence="4 5" id="KW-0472">Membrane</keyword>
<keyword evidence="3 5" id="KW-1133">Transmembrane helix</keyword>
<feature type="transmembrane region" description="Helical" evidence="5">
    <location>
        <begin position="332"/>
        <end position="355"/>
    </location>
</feature>
<evidence type="ECO:0000259" key="6">
    <source>
        <dbReference type="PROSITE" id="PS50850"/>
    </source>
</evidence>
<organism evidence="7 8">
    <name type="scientific">Fibroporia radiculosa</name>
    <dbReference type="NCBI Taxonomy" id="599839"/>
    <lineage>
        <taxon>Eukaryota</taxon>
        <taxon>Fungi</taxon>
        <taxon>Dikarya</taxon>
        <taxon>Basidiomycota</taxon>
        <taxon>Agaricomycotina</taxon>
        <taxon>Agaricomycetes</taxon>
        <taxon>Polyporales</taxon>
        <taxon>Fibroporiaceae</taxon>
        <taxon>Fibroporia</taxon>
    </lineage>
</organism>
<dbReference type="PANTHER" id="PTHR23501">
    <property type="entry name" value="MAJOR FACILITATOR SUPERFAMILY"/>
    <property type="match status" value="1"/>
</dbReference>
<evidence type="ECO:0000256" key="4">
    <source>
        <dbReference type="ARBA" id="ARBA00023136"/>
    </source>
</evidence>
<dbReference type="InterPro" id="IPR020846">
    <property type="entry name" value="MFS_dom"/>
</dbReference>
<feature type="transmembrane region" description="Helical" evidence="5">
    <location>
        <begin position="195"/>
        <end position="215"/>
    </location>
</feature>
<dbReference type="PANTHER" id="PTHR23501:SF39">
    <property type="entry name" value="MULTIDRUG TRANSPORTER, PUTATIVE (AFU_ORTHOLOGUE AFUA_1G05010)-RELATED"/>
    <property type="match status" value="1"/>
</dbReference>
<accession>J4H3C9</accession>
<feature type="domain" description="Major facilitator superfamily (MFS) profile" evidence="6">
    <location>
        <begin position="43"/>
        <end position="561"/>
    </location>
</feature>
<dbReference type="Gene3D" id="1.20.1250.20">
    <property type="entry name" value="MFS general substrate transporter like domains"/>
    <property type="match status" value="2"/>
</dbReference>
<evidence type="ECO:0000256" key="3">
    <source>
        <dbReference type="ARBA" id="ARBA00022989"/>
    </source>
</evidence>
<feature type="transmembrane region" description="Helical" evidence="5">
    <location>
        <begin position="39"/>
        <end position="60"/>
    </location>
</feature>
<dbReference type="PRINTS" id="PR01036">
    <property type="entry name" value="TCRTETB"/>
</dbReference>
<evidence type="ECO:0000313" key="8">
    <source>
        <dbReference type="Proteomes" id="UP000006352"/>
    </source>
</evidence>
<feature type="transmembrane region" description="Helical" evidence="5">
    <location>
        <begin position="537"/>
        <end position="556"/>
    </location>
</feature>
<feature type="transmembrane region" description="Helical" evidence="5">
    <location>
        <begin position="245"/>
        <end position="266"/>
    </location>
</feature>
<dbReference type="SUPFAM" id="SSF103473">
    <property type="entry name" value="MFS general substrate transporter"/>
    <property type="match status" value="2"/>
</dbReference>
<gene>
    <name evidence="7" type="ORF">FIBRA_05173</name>
</gene>
<keyword evidence="8" id="KW-1185">Reference proteome</keyword>
<dbReference type="OrthoDB" id="6770063at2759"/>